<gene>
    <name evidence="6" type="ORF">J8J14_10735</name>
</gene>
<dbReference type="Gene3D" id="2.30.110.10">
    <property type="entry name" value="Electron Transport, Fmn-binding Protein, Chain A"/>
    <property type="match status" value="1"/>
</dbReference>
<comment type="cofactor">
    <cofactor evidence="1">
        <name>FMN</name>
        <dbReference type="ChEBI" id="CHEBI:58210"/>
    </cofactor>
</comment>
<proteinExistence type="inferred from homology"/>
<comment type="caution">
    <text evidence="6">The sequence shown here is derived from an EMBL/GenBank/DDBJ whole genome shotgun (WGS) entry which is preliminary data.</text>
</comment>
<dbReference type="Proteomes" id="UP000681594">
    <property type="component" value="Unassembled WGS sequence"/>
</dbReference>
<organism evidence="6 7">
    <name type="scientific">Pararoseomonas baculiformis</name>
    <dbReference type="NCBI Taxonomy" id="2820812"/>
    <lineage>
        <taxon>Bacteria</taxon>
        <taxon>Pseudomonadati</taxon>
        <taxon>Pseudomonadota</taxon>
        <taxon>Alphaproteobacteria</taxon>
        <taxon>Acetobacterales</taxon>
        <taxon>Acetobacteraceae</taxon>
        <taxon>Pararoseomonas</taxon>
    </lineage>
</organism>
<evidence type="ECO:0000259" key="5">
    <source>
        <dbReference type="SMART" id="SM00903"/>
    </source>
</evidence>
<evidence type="ECO:0000313" key="6">
    <source>
        <dbReference type="EMBL" id="MBP0445255.1"/>
    </source>
</evidence>
<dbReference type="InterPro" id="IPR002563">
    <property type="entry name" value="Flavin_Rdtase-like_dom"/>
</dbReference>
<dbReference type="PANTHER" id="PTHR33798:SF5">
    <property type="entry name" value="FLAVIN REDUCTASE LIKE DOMAIN-CONTAINING PROTEIN"/>
    <property type="match status" value="1"/>
</dbReference>
<evidence type="ECO:0000256" key="4">
    <source>
        <dbReference type="ARBA" id="ARBA00038054"/>
    </source>
</evidence>
<dbReference type="PANTHER" id="PTHR33798">
    <property type="entry name" value="FLAVOPROTEIN OXYGENASE"/>
    <property type="match status" value="1"/>
</dbReference>
<name>A0ABS4AFF8_9PROT</name>
<comment type="similarity">
    <text evidence="4">Belongs to the flavoredoxin family.</text>
</comment>
<keyword evidence="7" id="KW-1185">Reference proteome</keyword>
<dbReference type="InterPro" id="IPR012349">
    <property type="entry name" value="Split_barrel_FMN-bd"/>
</dbReference>
<keyword evidence="3" id="KW-0288">FMN</keyword>
<sequence length="217" mass="23726">MLFDFEALPKKDRYKLVVSSIVPRPIAWMVTQDAQGRTNAAPFSFFNVFSNDPVVVGIGVGARGMGGEETTDYKDTMANIEATGEFTVCMVSEDTAEAMNITAADYPPGVDELQMAGLTTAPSAKIRVPRIAESPVALECRIWQVVPIGTHRLVLGEVLAIHIRDDCMLDPQRLYVDTPKLGLVGRMHGSGWYARTTDRFDLPRVTPEQVAARARGG</sequence>
<protein>
    <submittedName>
        <fullName evidence="6">Flavin reductase family protein</fullName>
    </submittedName>
</protein>
<feature type="domain" description="Flavin reductase like" evidence="5">
    <location>
        <begin position="19"/>
        <end position="177"/>
    </location>
</feature>
<dbReference type="SMART" id="SM00903">
    <property type="entry name" value="Flavin_Reduct"/>
    <property type="match status" value="1"/>
</dbReference>
<dbReference type="EMBL" id="JAGIZB010000008">
    <property type="protein sequence ID" value="MBP0445255.1"/>
    <property type="molecule type" value="Genomic_DNA"/>
</dbReference>
<reference evidence="6 7" key="1">
    <citation type="submission" date="2021-03" db="EMBL/GenBank/DDBJ databases">
        <authorList>
            <person name="So Y."/>
        </authorList>
    </citation>
    <scope>NUCLEOTIDE SEQUENCE [LARGE SCALE GENOMIC DNA]</scope>
    <source>
        <strain evidence="6 7">SSH11</strain>
    </source>
</reference>
<evidence type="ECO:0000256" key="2">
    <source>
        <dbReference type="ARBA" id="ARBA00022630"/>
    </source>
</evidence>
<evidence type="ECO:0000256" key="3">
    <source>
        <dbReference type="ARBA" id="ARBA00022643"/>
    </source>
</evidence>
<accession>A0ABS4AFF8</accession>
<evidence type="ECO:0000313" key="7">
    <source>
        <dbReference type="Proteomes" id="UP000681594"/>
    </source>
</evidence>
<dbReference type="Pfam" id="PF01613">
    <property type="entry name" value="Flavin_Reduct"/>
    <property type="match status" value="1"/>
</dbReference>
<keyword evidence="2" id="KW-0285">Flavoprotein</keyword>
<dbReference type="RefSeq" id="WP_209379493.1">
    <property type="nucleotide sequence ID" value="NZ_JAGIZB010000008.1"/>
</dbReference>
<evidence type="ECO:0000256" key="1">
    <source>
        <dbReference type="ARBA" id="ARBA00001917"/>
    </source>
</evidence>
<dbReference type="SUPFAM" id="SSF50475">
    <property type="entry name" value="FMN-binding split barrel"/>
    <property type="match status" value="1"/>
</dbReference>